<dbReference type="RefSeq" id="XP_053072231.1">
    <property type="nucleotide sequence ID" value="XM_053216256.1"/>
</dbReference>
<name>A0ABM3PKM3_ACIJB</name>
<dbReference type="GeneID" id="128314311"/>
<evidence type="ECO:0000313" key="3">
    <source>
        <dbReference type="RefSeq" id="XP_053072231.1"/>
    </source>
</evidence>
<feature type="compositionally biased region" description="Low complexity" evidence="1">
    <location>
        <begin position="28"/>
        <end position="39"/>
    </location>
</feature>
<evidence type="ECO:0000313" key="2">
    <source>
        <dbReference type="Proteomes" id="UP001652583"/>
    </source>
</evidence>
<reference evidence="3" key="1">
    <citation type="submission" date="2025-08" db="UniProtKB">
        <authorList>
            <consortium name="RefSeq"/>
        </authorList>
    </citation>
    <scope>IDENTIFICATION</scope>
    <source>
        <tissue evidence="3">Blood</tissue>
    </source>
</reference>
<dbReference type="Proteomes" id="UP001652583">
    <property type="component" value="Chromosome B1"/>
</dbReference>
<evidence type="ECO:0000256" key="1">
    <source>
        <dbReference type="SAM" id="MobiDB-lite"/>
    </source>
</evidence>
<gene>
    <name evidence="3" type="primary">LOC128314311</name>
</gene>
<proteinExistence type="predicted"/>
<organism evidence="2 3">
    <name type="scientific">Acinonyx jubatus</name>
    <name type="common">Cheetah</name>
    <dbReference type="NCBI Taxonomy" id="32536"/>
    <lineage>
        <taxon>Eukaryota</taxon>
        <taxon>Metazoa</taxon>
        <taxon>Chordata</taxon>
        <taxon>Craniata</taxon>
        <taxon>Vertebrata</taxon>
        <taxon>Euteleostomi</taxon>
        <taxon>Mammalia</taxon>
        <taxon>Eutheria</taxon>
        <taxon>Laurasiatheria</taxon>
        <taxon>Carnivora</taxon>
        <taxon>Feliformia</taxon>
        <taxon>Felidae</taxon>
        <taxon>Felinae</taxon>
        <taxon>Acinonyx</taxon>
    </lineage>
</organism>
<keyword evidence="2" id="KW-1185">Reference proteome</keyword>
<sequence length="136" mass="14262">MVEGPGARRPGRGGGGVGAWRPRDAALPERGAAGDPPRAAGGGGSGPRLGAPDASRRGAGRGRGGARGQVEALQETGRPSSPHSEPASWQKVYLKERPVLEDQRALGVEECLEGRRGQWLFYLFLLHLALAFCGEL</sequence>
<feature type="region of interest" description="Disordered" evidence="1">
    <location>
        <begin position="1"/>
        <end position="89"/>
    </location>
</feature>
<protein>
    <submittedName>
        <fullName evidence="3">Translation initiation factor IF-2-like</fullName>
    </submittedName>
</protein>
<accession>A0ABM3PKM3</accession>